<evidence type="ECO:0000313" key="8">
    <source>
        <dbReference type="EMBL" id="MFD1182811.1"/>
    </source>
</evidence>
<dbReference type="InterPro" id="IPR051202">
    <property type="entry name" value="Peptidase_C40"/>
</dbReference>
<name>A0ABW3SDF6_9BACL</name>
<reference evidence="9" key="1">
    <citation type="journal article" date="2019" name="Int. J. Syst. Evol. Microbiol.">
        <title>The Global Catalogue of Microorganisms (GCM) 10K type strain sequencing project: providing services to taxonomists for standard genome sequencing and annotation.</title>
        <authorList>
            <consortium name="The Broad Institute Genomics Platform"/>
            <consortium name="The Broad Institute Genome Sequencing Center for Infectious Disease"/>
            <person name="Wu L."/>
            <person name="Ma J."/>
        </authorList>
    </citation>
    <scope>NUCLEOTIDE SEQUENCE [LARGE SCALE GENOMIC DNA]</scope>
    <source>
        <strain evidence="9">CCUG 48216</strain>
    </source>
</reference>
<dbReference type="PANTHER" id="PTHR47053">
    <property type="entry name" value="MUREIN DD-ENDOPEPTIDASE MEPH-RELATED"/>
    <property type="match status" value="1"/>
</dbReference>
<keyword evidence="2" id="KW-0645">Protease</keyword>
<dbReference type="SUPFAM" id="SSF54001">
    <property type="entry name" value="Cysteine proteinases"/>
    <property type="match status" value="1"/>
</dbReference>
<evidence type="ECO:0000256" key="1">
    <source>
        <dbReference type="ARBA" id="ARBA00007074"/>
    </source>
</evidence>
<dbReference type="EMBL" id="JBHTKZ010000032">
    <property type="protein sequence ID" value="MFD1182811.1"/>
    <property type="molecule type" value="Genomic_DNA"/>
</dbReference>
<dbReference type="PANTHER" id="PTHR47053:SF1">
    <property type="entry name" value="MUREIN DD-ENDOPEPTIDASE MEPH-RELATED"/>
    <property type="match status" value="1"/>
</dbReference>
<keyword evidence="3" id="KW-0378">Hydrolase</keyword>
<evidence type="ECO:0000256" key="4">
    <source>
        <dbReference type="ARBA" id="ARBA00022807"/>
    </source>
</evidence>
<gene>
    <name evidence="8" type="ORF">ACFQ2Z_15735</name>
</gene>
<dbReference type="Pfam" id="PF07833">
    <property type="entry name" value="Cu_amine_oxidN1"/>
    <property type="match status" value="1"/>
</dbReference>
<organism evidence="8 9">
    <name type="scientific">Paenibacillus timonensis</name>
    <dbReference type="NCBI Taxonomy" id="225915"/>
    <lineage>
        <taxon>Bacteria</taxon>
        <taxon>Bacillati</taxon>
        <taxon>Bacillota</taxon>
        <taxon>Bacilli</taxon>
        <taxon>Bacillales</taxon>
        <taxon>Paenibacillaceae</taxon>
        <taxon>Paenibacillus</taxon>
    </lineage>
</organism>
<keyword evidence="4" id="KW-0788">Thiol protease</keyword>
<evidence type="ECO:0000259" key="7">
    <source>
        <dbReference type="PROSITE" id="PS51935"/>
    </source>
</evidence>
<sequence>MTKPFNTRTRRFTWLLAASLVLSAQAGTAGAEPAGGAASGALTAAIPATQTSSASASTGRIAVELDGRPLQTETPPVLVSGSVLLPIRDVFEALGAKLVWDDDSKTVTATRGQMTLVYRIGDPTALLNGQTFTLPVPGQIMDGYSLVPLRFVSEALGCDVVWDGEHRTVRITSAFTYETTVAWGVNLRSAPDTDSETVGEELLPAGSKLHVVREASALWLEVRTADGRSGYVSAKPKYTDYRSDALADKQADELIAYGKTFEGTPYEFGASPDQTKTFDCSSFVKRVYEDILSIELPRVSYDQAKEGTEVGLDELRKGDLLFFGARGLDIGHVGIYIGDNQILHTYSKEQGVHVEAFDGQWKKRFVTARRVF</sequence>
<dbReference type="InterPro" id="IPR000064">
    <property type="entry name" value="NLP_P60_dom"/>
</dbReference>
<evidence type="ECO:0000256" key="5">
    <source>
        <dbReference type="SAM" id="SignalP"/>
    </source>
</evidence>
<comment type="caution">
    <text evidence="8">The sequence shown here is derived from an EMBL/GenBank/DDBJ whole genome shotgun (WGS) entry which is preliminary data.</text>
</comment>
<dbReference type="Pfam" id="PF00877">
    <property type="entry name" value="NLPC_P60"/>
    <property type="match status" value="1"/>
</dbReference>
<keyword evidence="5" id="KW-0732">Signal</keyword>
<dbReference type="Gene3D" id="3.30.457.10">
    <property type="entry name" value="Copper amine oxidase-like, N-terminal domain"/>
    <property type="match status" value="1"/>
</dbReference>
<keyword evidence="9" id="KW-1185">Reference proteome</keyword>
<feature type="signal peptide" evidence="5">
    <location>
        <begin position="1"/>
        <end position="31"/>
    </location>
</feature>
<feature type="chain" id="PRO_5045654537" evidence="5">
    <location>
        <begin position="32"/>
        <end position="372"/>
    </location>
</feature>
<comment type="similarity">
    <text evidence="1">Belongs to the peptidase C40 family.</text>
</comment>
<dbReference type="InterPro" id="IPR012854">
    <property type="entry name" value="Cu_amine_oxidase-like_N"/>
</dbReference>
<evidence type="ECO:0000256" key="2">
    <source>
        <dbReference type="ARBA" id="ARBA00022670"/>
    </source>
</evidence>
<dbReference type="Gene3D" id="3.90.1720.10">
    <property type="entry name" value="endopeptidase domain like (from Nostoc punctiforme)"/>
    <property type="match status" value="1"/>
</dbReference>
<protein>
    <submittedName>
        <fullName evidence="8">Stalk domain-containing protein</fullName>
    </submittedName>
</protein>
<proteinExistence type="inferred from homology"/>
<dbReference type="PROSITE" id="PS51935">
    <property type="entry name" value="NLPC_P60"/>
    <property type="match status" value="1"/>
</dbReference>
<dbReference type="PROSITE" id="PS51781">
    <property type="entry name" value="SH3B"/>
    <property type="match status" value="1"/>
</dbReference>
<dbReference type="InterPro" id="IPR003646">
    <property type="entry name" value="SH3-like_bac-type"/>
</dbReference>
<dbReference type="Gene3D" id="2.30.30.40">
    <property type="entry name" value="SH3 Domains"/>
    <property type="match status" value="1"/>
</dbReference>
<dbReference type="Pfam" id="PF08239">
    <property type="entry name" value="SH3_3"/>
    <property type="match status" value="1"/>
</dbReference>
<evidence type="ECO:0000256" key="3">
    <source>
        <dbReference type="ARBA" id="ARBA00022801"/>
    </source>
</evidence>
<dbReference type="InterPro" id="IPR036582">
    <property type="entry name" value="Mao_N_sf"/>
</dbReference>
<accession>A0ABW3SDF6</accession>
<evidence type="ECO:0000259" key="6">
    <source>
        <dbReference type="PROSITE" id="PS51781"/>
    </source>
</evidence>
<evidence type="ECO:0000313" key="9">
    <source>
        <dbReference type="Proteomes" id="UP001597211"/>
    </source>
</evidence>
<dbReference type="InterPro" id="IPR038765">
    <property type="entry name" value="Papain-like_cys_pep_sf"/>
</dbReference>
<feature type="domain" description="NlpC/P60" evidence="7">
    <location>
        <begin position="248"/>
        <end position="372"/>
    </location>
</feature>
<feature type="domain" description="SH3b" evidence="6">
    <location>
        <begin position="175"/>
        <end position="241"/>
    </location>
</feature>
<dbReference type="Proteomes" id="UP001597211">
    <property type="component" value="Unassembled WGS sequence"/>
</dbReference>
<dbReference type="SUPFAM" id="SSF55383">
    <property type="entry name" value="Copper amine oxidase, domain N"/>
    <property type="match status" value="1"/>
</dbReference>
<dbReference type="RefSeq" id="WP_240270030.1">
    <property type="nucleotide sequence ID" value="NZ_JAKSXN010000036.1"/>
</dbReference>